<comment type="caution">
    <text evidence="2">The sequence shown here is derived from an EMBL/GenBank/DDBJ whole genome shotgun (WGS) entry which is preliminary data.</text>
</comment>
<name>A0AAW4NU47_9BACT</name>
<feature type="chain" id="PRO_5043789554" evidence="1">
    <location>
        <begin position="34"/>
        <end position="1256"/>
    </location>
</feature>
<evidence type="ECO:0000256" key="1">
    <source>
        <dbReference type="SAM" id="SignalP"/>
    </source>
</evidence>
<evidence type="ECO:0000313" key="3">
    <source>
        <dbReference type="Proteomes" id="UP001196873"/>
    </source>
</evidence>
<feature type="signal peptide" evidence="1">
    <location>
        <begin position="1"/>
        <end position="33"/>
    </location>
</feature>
<protein>
    <submittedName>
        <fullName evidence="2">T9SS type A sorting domain-containing protein</fullName>
    </submittedName>
</protein>
<dbReference type="RefSeq" id="WP_219426569.1">
    <property type="nucleotide sequence ID" value="NZ_JAHXQY010000019.1"/>
</dbReference>
<accession>A0AAW4NU47</accession>
<evidence type="ECO:0000313" key="2">
    <source>
        <dbReference type="EMBL" id="MBW4866792.1"/>
    </source>
</evidence>
<keyword evidence="1" id="KW-0732">Signal</keyword>
<dbReference type="EMBL" id="JAHXRF010000022">
    <property type="protein sequence ID" value="MBW4866792.1"/>
    <property type="molecule type" value="Genomic_DNA"/>
</dbReference>
<reference evidence="2" key="1">
    <citation type="submission" date="2021-07" db="EMBL/GenBank/DDBJ databases">
        <title>Genomic diversity and antimicrobial resistance of Prevotella spp. isolated from chronic lung disease airways.</title>
        <authorList>
            <person name="Webb K.A."/>
            <person name="Olagoke O.S."/>
            <person name="Baird T."/>
            <person name="Neill J."/>
            <person name="Pham A."/>
            <person name="Wells T.J."/>
            <person name="Ramsay K.A."/>
            <person name="Bell S.C."/>
            <person name="Sarovich D.S."/>
            <person name="Price E.P."/>
        </authorList>
    </citation>
    <scope>NUCLEOTIDE SEQUENCE</scope>
    <source>
        <strain evidence="2">SCHI0047.S.3</strain>
    </source>
</reference>
<organism evidence="2 3">
    <name type="scientific">Segatella salivae</name>
    <dbReference type="NCBI Taxonomy" id="228604"/>
    <lineage>
        <taxon>Bacteria</taxon>
        <taxon>Pseudomonadati</taxon>
        <taxon>Bacteroidota</taxon>
        <taxon>Bacteroidia</taxon>
        <taxon>Bacteroidales</taxon>
        <taxon>Prevotellaceae</taxon>
        <taxon>Segatella</taxon>
    </lineage>
</organism>
<dbReference type="AlphaFoldDB" id="A0AAW4NU47"/>
<dbReference type="Proteomes" id="UP001196873">
    <property type="component" value="Unassembled WGS sequence"/>
</dbReference>
<dbReference type="InterPro" id="IPR026444">
    <property type="entry name" value="Secre_tail"/>
</dbReference>
<proteinExistence type="predicted"/>
<gene>
    <name evidence="2" type="ORF">KZY68_12450</name>
</gene>
<dbReference type="NCBIfam" id="TIGR04183">
    <property type="entry name" value="Por_Secre_tail"/>
    <property type="match status" value="1"/>
</dbReference>
<sequence>MKLNWTSRCVFTRKSFALLLLLFVGNLTVFAQAGSKAVKVTISPKSGNIISVRSASNLEAGSEAGYGSLFIHNQAPLTYTTTDQPEFSTDGLMRNHTGNIRFYDHNTPNPDDDRVVHITGIFNSFAALAVPKGYRITKYTIRIKNNLKGSSGQADYDILNKAFQFSNGSQKLTWRQWVDWYFGEIPKSDVVKGNANKGISDMHWIDPPIRIYHTGDGKTKTYELTRGNGTTDNLGNVIYFTFIGDHQNTNTLSGFEYESFEVDIAPDVEFPVSLAPSNASEENTNLVESGFETRKIDVGEIKRIEKNGKKFLAYEPSNIKQMEATVKLFHESAVENGTWKKTTGSNQYISALQVGGANWNALKRGVYYIEAPTKVVNTYADGPENIVPVGYRITGATFKYTYGANQSASQQGFRIKKSGTNAYLNKSLQWTSLPSSWQQDASGRIYMQGADGSKTYLKVGALTNSYDYSITTTTNSSAASMNWFFDSEGRLYNLNYGYRYYLQYIPTTSYPYARTALSYYWYGETPKRESSGSAFVPQNFTLKVYDKTGTTVEKTVNVSTTNRDGSFDITGLNNDAVKFAIENTTGMALVNVDVKMEPLNPYISTADIVCTGTQGEEMTRTFTNATDFKMGGDLFVYKVPLGFSSPLQGKFSFRNLKSLFADDTYLNCDPRDGTARYSFVGSKYTPINGTDLYSNSYDPNHTYLDKIEVKVAGNKAFVFNNSAELDRNRNTRETLYLTETPYSEAAYTTQGGNFDEANSVVQIGETKTLYLFTKDETRYNIAPTTKEQHEAFAYYTTTIKLASGNYTPKVEWTKIYDKTNYYKTSTDQDNQEAMYGVKITTTDAGFDTEENSSYGYLTISQIKDAMTTALGGSNAPTSLDQVLYVNCAELFSVVGSIGTLAGSMMNMTSFKDLLAKNAIIYLPYRSEAQATTNNVAVAKEESTDDFTSSVDFKLIDKTPFYAPFNIQLSANNFAIYERKVTYNGYGTDTYASIVLPFALSVDGNGEHKDDLGGFYEFTIGKMKNNGLTYNNTPQLQGTDYQATAQFSKLSADATANTDYIVRLPRANATSQVLFTIRQKAALIEKTTSKDQLLEGETVQNTLDGAAANFTSYHTYSGVRMEKTVNQNVFYFSYNKFVALRNLRKNMLYQWPFRAVYRFNGSPTAEAKMLNAINISFDEWENQSLTNGIQVVDEQPTLAVTTIGNNIIAISKQDTSLRIYNMSGQVIANTIIKAGESRIFRVSTGIYLVNGKKITVK</sequence>